<accession>A0AA90PS22</accession>
<dbReference type="GO" id="GO:0005886">
    <property type="term" value="C:plasma membrane"/>
    <property type="evidence" value="ECO:0007669"/>
    <property type="project" value="UniProtKB-SubCell"/>
</dbReference>
<feature type="domain" description="ABC3 transporter permease C-terminal" evidence="8">
    <location>
        <begin position="284"/>
        <end position="397"/>
    </location>
</feature>
<organism evidence="11 12">
    <name type="scientific">Helicobacter cappadocius</name>
    <dbReference type="NCBI Taxonomy" id="3063998"/>
    <lineage>
        <taxon>Bacteria</taxon>
        <taxon>Pseudomonadati</taxon>
        <taxon>Campylobacterota</taxon>
        <taxon>Epsilonproteobacteria</taxon>
        <taxon>Campylobacterales</taxon>
        <taxon>Helicobacteraceae</taxon>
        <taxon>Helicobacter</taxon>
    </lineage>
</organism>
<evidence type="ECO:0000256" key="4">
    <source>
        <dbReference type="ARBA" id="ARBA00022989"/>
    </source>
</evidence>
<dbReference type="Pfam" id="PF12704">
    <property type="entry name" value="MacB_PCD"/>
    <property type="match status" value="1"/>
</dbReference>
<dbReference type="Proteomes" id="UP001240777">
    <property type="component" value="Unassembled WGS sequence"/>
</dbReference>
<keyword evidence="4 7" id="KW-1133">Transmembrane helix</keyword>
<keyword evidence="2" id="KW-1003">Cell membrane</keyword>
<evidence type="ECO:0000313" key="12">
    <source>
        <dbReference type="Proteomes" id="UP001177258"/>
    </source>
</evidence>
<evidence type="ECO:0000256" key="6">
    <source>
        <dbReference type="ARBA" id="ARBA00038076"/>
    </source>
</evidence>
<feature type="transmembrane region" description="Helical" evidence="7">
    <location>
        <begin position="20"/>
        <end position="40"/>
    </location>
</feature>
<dbReference type="PANTHER" id="PTHR30572">
    <property type="entry name" value="MEMBRANE COMPONENT OF TRANSPORTER-RELATED"/>
    <property type="match status" value="1"/>
</dbReference>
<comment type="similarity">
    <text evidence="6">Belongs to the ABC-4 integral membrane protein family.</text>
</comment>
<feature type="domain" description="MacB-like periplasmic core" evidence="9">
    <location>
        <begin position="21"/>
        <end position="243"/>
    </location>
</feature>
<reference evidence="10 12" key="3">
    <citation type="journal article" date="2024" name="Syst. Appl. Microbiol.">
        <title>Helicobacter cappadocius sp. nov., from lizards: The first psychrotrophic Helicobacter species.</title>
        <authorList>
            <person name="Aydin F."/>
            <person name="Tarhane S."/>
            <person name="Karakaya E."/>
            <person name="Abay S."/>
            <person name="Kayman T."/>
            <person name="Guran O."/>
            <person name="Bozkurt E."/>
            <person name="Uzum N."/>
            <person name="Avci A."/>
            <person name="Olgun K."/>
            <person name="Jablonski D."/>
            <person name="Guran C."/>
            <person name="Burcin Saticioglu I."/>
        </authorList>
    </citation>
    <scope>NUCLEOTIDE SEQUENCE [LARGE SCALE GENOMIC DNA]</scope>
    <source>
        <strain evidence="10">Faydin-H75</strain>
        <strain evidence="12">faydin-H76</strain>
    </source>
</reference>
<dbReference type="RefSeq" id="WP_305516775.1">
    <property type="nucleotide sequence ID" value="NZ_JAUPEV010000004.1"/>
</dbReference>
<feature type="transmembrane region" description="Helical" evidence="7">
    <location>
        <begin position="325"/>
        <end position="351"/>
    </location>
</feature>
<reference evidence="11 13" key="1">
    <citation type="submission" date="2023-07" db="EMBL/GenBank/DDBJ databases">
        <title>Unpublished Manusciprt.</title>
        <authorList>
            <person name="Aydin F."/>
            <person name="Tarhane S."/>
            <person name="Saticioglu I.B."/>
            <person name="Karakaya E."/>
            <person name="Abay S."/>
            <person name="Guran O."/>
            <person name="Bozkurt E."/>
            <person name="Uzum N."/>
            <person name="Olgun K."/>
            <person name="Jablonski D."/>
        </authorList>
    </citation>
    <scope>NUCLEOTIDE SEQUENCE</scope>
    <source>
        <strain evidence="13">faydin-H75</strain>
        <strain evidence="11">Faydin-H76</strain>
    </source>
</reference>
<gene>
    <name evidence="10" type="ORF">Q5I04_03240</name>
    <name evidence="11" type="ORF">Q5I06_04760</name>
</gene>
<dbReference type="GO" id="GO:0022857">
    <property type="term" value="F:transmembrane transporter activity"/>
    <property type="evidence" value="ECO:0007669"/>
    <property type="project" value="TreeGrafter"/>
</dbReference>
<name>A0AA90PS22_9HELI</name>
<keyword evidence="5 7" id="KW-0472">Membrane</keyword>
<dbReference type="AlphaFoldDB" id="A0AA90PS22"/>
<sequence>MILNAFFLAFKQIRKNYLRAFLTMLGIIIGVGSVIVMLALGNGATQKITSEISSLGSNLLIVFPARNLNNDGKSKKRNFTMQEVDTIRSRLPGVRAVAPFSSTSVIAQYFSSNTQTQANGITKDYFEVTLWDLSSGRSFRDIEYTSGASVCILGESVKKALFGDENPLGAQIKVVKNMCEVIGVLEAKGQGAMGNDQDDAIFMPFKTFQRNVSGKNTLFNVNRIMISLNDDTDSTEATNNLKQILRDIRDIKAGQRDNFEIMDTKEIEKMVSSTTSVLTLFLGAIAGVSLIVGGIGIMNIMLVSVTERTREIGTRLAIGALEGEVLLQFLIEAVVVSSLGGIIGIFLAFFVALGASHLMNIPFVFHIDVAVFAFLFSALIGVIFGYLPARRASRLNPIEALRYE</sequence>
<dbReference type="PANTHER" id="PTHR30572:SF4">
    <property type="entry name" value="ABC TRANSPORTER PERMEASE YTRF"/>
    <property type="match status" value="1"/>
</dbReference>
<evidence type="ECO:0000256" key="5">
    <source>
        <dbReference type="ARBA" id="ARBA00023136"/>
    </source>
</evidence>
<dbReference type="EMBL" id="JAUPEV010000004">
    <property type="protein sequence ID" value="MDO7252928.1"/>
    <property type="molecule type" value="Genomic_DNA"/>
</dbReference>
<evidence type="ECO:0000256" key="3">
    <source>
        <dbReference type="ARBA" id="ARBA00022692"/>
    </source>
</evidence>
<feature type="transmembrane region" description="Helical" evidence="7">
    <location>
        <begin position="363"/>
        <end position="387"/>
    </location>
</feature>
<evidence type="ECO:0000313" key="13">
    <source>
        <dbReference type="Proteomes" id="UP001240777"/>
    </source>
</evidence>
<feature type="transmembrane region" description="Helical" evidence="7">
    <location>
        <begin position="277"/>
        <end position="304"/>
    </location>
</feature>
<evidence type="ECO:0000259" key="9">
    <source>
        <dbReference type="Pfam" id="PF12704"/>
    </source>
</evidence>
<dbReference type="InterPro" id="IPR025857">
    <property type="entry name" value="MacB_PCD"/>
</dbReference>
<proteinExistence type="inferred from homology"/>
<evidence type="ECO:0000259" key="8">
    <source>
        <dbReference type="Pfam" id="PF02687"/>
    </source>
</evidence>
<dbReference type="Proteomes" id="UP001177258">
    <property type="component" value="Unassembled WGS sequence"/>
</dbReference>
<dbReference type="Pfam" id="PF02687">
    <property type="entry name" value="FtsX"/>
    <property type="match status" value="1"/>
</dbReference>
<dbReference type="InterPro" id="IPR050250">
    <property type="entry name" value="Macrolide_Exporter_MacB"/>
</dbReference>
<comment type="caution">
    <text evidence="11">The sequence shown here is derived from an EMBL/GenBank/DDBJ whole genome shotgun (WGS) entry which is preliminary data.</text>
</comment>
<evidence type="ECO:0000313" key="10">
    <source>
        <dbReference type="EMBL" id="MDO7252928.1"/>
    </source>
</evidence>
<evidence type="ECO:0000256" key="2">
    <source>
        <dbReference type="ARBA" id="ARBA00022475"/>
    </source>
</evidence>
<evidence type="ECO:0000256" key="7">
    <source>
        <dbReference type="SAM" id="Phobius"/>
    </source>
</evidence>
<keyword evidence="13" id="KW-1185">Reference proteome</keyword>
<comment type="subcellular location">
    <subcellularLocation>
        <location evidence="1">Cell membrane</location>
        <topology evidence="1">Multi-pass membrane protein</topology>
    </subcellularLocation>
</comment>
<dbReference type="EMBL" id="JAUYZK010000005">
    <property type="protein sequence ID" value="MDP2539082.1"/>
    <property type="molecule type" value="Genomic_DNA"/>
</dbReference>
<evidence type="ECO:0000313" key="11">
    <source>
        <dbReference type="EMBL" id="MDP2539082.1"/>
    </source>
</evidence>
<reference evidence="10" key="2">
    <citation type="submission" date="2023-07" db="EMBL/GenBank/DDBJ databases">
        <authorList>
            <person name="Aydin F."/>
            <person name="Tarhane S."/>
            <person name="Saticioglu I.B."/>
            <person name="Karakaya E."/>
            <person name="Abay S."/>
            <person name="Guran O."/>
            <person name="Bozkurt E."/>
            <person name="Uzum N."/>
            <person name="Olgun K."/>
            <person name="Jablonski D."/>
        </authorList>
    </citation>
    <scope>NUCLEOTIDE SEQUENCE</scope>
    <source>
        <strain evidence="10">Faydin-H75</strain>
    </source>
</reference>
<protein>
    <submittedName>
        <fullName evidence="11">ABC transporter permease</fullName>
    </submittedName>
</protein>
<dbReference type="InterPro" id="IPR003838">
    <property type="entry name" value="ABC3_permease_C"/>
</dbReference>
<evidence type="ECO:0000256" key="1">
    <source>
        <dbReference type="ARBA" id="ARBA00004651"/>
    </source>
</evidence>
<keyword evidence="3 7" id="KW-0812">Transmembrane</keyword>